<dbReference type="PANTHER" id="PTHR30121:SF6">
    <property type="entry name" value="SLR6007 PROTEIN"/>
    <property type="match status" value="1"/>
</dbReference>
<feature type="domain" description="Helicase HerA central" evidence="2">
    <location>
        <begin position="126"/>
        <end position="288"/>
    </location>
</feature>
<evidence type="ECO:0000256" key="1">
    <source>
        <dbReference type="SAM" id="Phobius"/>
    </source>
</evidence>
<dbReference type="PANTHER" id="PTHR30121">
    <property type="entry name" value="UNCHARACTERIZED PROTEIN YJGR-RELATED"/>
    <property type="match status" value="1"/>
</dbReference>
<keyword evidence="1" id="KW-0472">Membrane</keyword>
<dbReference type="Gene3D" id="3.40.50.300">
    <property type="entry name" value="P-loop containing nucleotide triphosphate hydrolases"/>
    <property type="match status" value="1"/>
</dbReference>
<gene>
    <name evidence="3" type="ORF">LCGC14_2475820</name>
</gene>
<feature type="transmembrane region" description="Helical" evidence="1">
    <location>
        <begin position="6"/>
        <end position="24"/>
    </location>
</feature>
<feature type="transmembrane region" description="Helical" evidence="1">
    <location>
        <begin position="77"/>
        <end position="96"/>
    </location>
</feature>
<keyword evidence="1" id="KW-0812">Transmembrane</keyword>
<dbReference type="EMBL" id="LAZR01038881">
    <property type="protein sequence ID" value="KKL18407.1"/>
    <property type="molecule type" value="Genomic_DNA"/>
</dbReference>
<evidence type="ECO:0000259" key="2">
    <source>
        <dbReference type="Pfam" id="PF01935"/>
    </source>
</evidence>
<name>A0A0F9BWX3_9ZZZZ</name>
<dbReference type="InterPro" id="IPR002789">
    <property type="entry name" value="HerA_central"/>
</dbReference>
<dbReference type="InterPro" id="IPR051162">
    <property type="entry name" value="T4SS_component"/>
</dbReference>
<accession>A0A0F9BWX3</accession>
<keyword evidence="1" id="KW-1133">Transmembrane helix</keyword>
<protein>
    <recommendedName>
        <fullName evidence="2">Helicase HerA central domain-containing protein</fullName>
    </recommendedName>
</protein>
<proteinExistence type="predicted"/>
<evidence type="ECO:0000313" key="3">
    <source>
        <dbReference type="EMBL" id="KKL18407.1"/>
    </source>
</evidence>
<feature type="non-terminal residue" evidence="3">
    <location>
        <position position="353"/>
    </location>
</feature>
<dbReference type="SUPFAM" id="SSF52540">
    <property type="entry name" value="P-loop containing nucleoside triphosphate hydrolases"/>
    <property type="match status" value="1"/>
</dbReference>
<dbReference type="Pfam" id="PF01935">
    <property type="entry name" value="DUF87"/>
    <property type="match status" value="1"/>
</dbReference>
<reference evidence="3" key="1">
    <citation type="journal article" date="2015" name="Nature">
        <title>Complex archaea that bridge the gap between prokaryotes and eukaryotes.</title>
        <authorList>
            <person name="Spang A."/>
            <person name="Saw J.H."/>
            <person name="Jorgensen S.L."/>
            <person name="Zaremba-Niedzwiedzka K."/>
            <person name="Martijn J."/>
            <person name="Lind A.E."/>
            <person name="van Eijk R."/>
            <person name="Schleper C."/>
            <person name="Guy L."/>
            <person name="Ettema T.J."/>
        </authorList>
    </citation>
    <scope>NUCLEOTIDE SEQUENCE</scope>
</reference>
<comment type="caution">
    <text evidence="3">The sequence shown here is derived from an EMBL/GenBank/DDBJ whole genome shotgun (WGS) entry which is preliminary data.</text>
</comment>
<organism evidence="3">
    <name type="scientific">marine sediment metagenome</name>
    <dbReference type="NCBI Taxonomy" id="412755"/>
    <lineage>
        <taxon>unclassified sequences</taxon>
        <taxon>metagenomes</taxon>
        <taxon>ecological metagenomes</taxon>
    </lineage>
</organism>
<sequence>MLWLFIESILCIAFFILSLILYSNRIKTFKNTIIREPAKRYDKRLKMVGIILVLMIILYYILNIDFYIEKKYMESNGLLGLITINQFFLWFSFIVIGKSSKYLRGEDLIEFYHPSKKEAKAGEIKAGNILYGNKVMYPYYIKLQDLQRHMFITGITGSGKSNFLQNFLIDYKEKYDTPILLAEFKGEYHYLQKFIPDLLIFIVGKNFSINIFDPEKANAEVHAERVFQIFRSGGLFEGVEYSPQMERVFVDILNRVCKDPEKRSWAKFYEEAKAYLKDILLQTGGDMTYRSSVSAVTNRIRRYSLGTLKHSFEKKSGIDVKEMFKHDVLLDLSGIIKIGGEKEDDLFFLNMIL</sequence>
<dbReference type="InterPro" id="IPR027417">
    <property type="entry name" value="P-loop_NTPase"/>
</dbReference>
<feature type="transmembrane region" description="Helical" evidence="1">
    <location>
        <begin position="45"/>
        <end position="62"/>
    </location>
</feature>
<dbReference type="AlphaFoldDB" id="A0A0F9BWX3"/>